<gene>
    <name evidence="1" type="ORF">PSNMU_V1.4_AUG-EV-PASAV3_0114950</name>
</gene>
<dbReference type="AlphaFoldDB" id="A0A448ZQR8"/>
<reference evidence="1 2" key="1">
    <citation type="submission" date="2019-01" db="EMBL/GenBank/DDBJ databases">
        <authorList>
            <person name="Ferrante I. M."/>
        </authorList>
    </citation>
    <scope>NUCLEOTIDE SEQUENCE [LARGE SCALE GENOMIC DNA]</scope>
    <source>
        <strain evidence="1 2">B856</strain>
    </source>
</reference>
<accession>A0A448ZQR8</accession>
<organism evidence="1 2">
    <name type="scientific">Pseudo-nitzschia multistriata</name>
    <dbReference type="NCBI Taxonomy" id="183589"/>
    <lineage>
        <taxon>Eukaryota</taxon>
        <taxon>Sar</taxon>
        <taxon>Stramenopiles</taxon>
        <taxon>Ochrophyta</taxon>
        <taxon>Bacillariophyta</taxon>
        <taxon>Bacillariophyceae</taxon>
        <taxon>Bacillariophycidae</taxon>
        <taxon>Bacillariales</taxon>
        <taxon>Bacillariaceae</taxon>
        <taxon>Pseudo-nitzschia</taxon>
    </lineage>
</organism>
<dbReference type="Proteomes" id="UP000291116">
    <property type="component" value="Unassembled WGS sequence"/>
</dbReference>
<proteinExistence type="predicted"/>
<dbReference type="EMBL" id="CAACVS010000643">
    <property type="protein sequence ID" value="VEU44390.1"/>
    <property type="molecule type" value="Genomic_DNA"/>
</dbReference>
<protein>
    <submittedName>
        <fullName evidence="1">Uncharacterized protein</fullName>
    </submittedName>
</protein>
<sequence>MRVFHRSLGPHADRPSGTWRLDNGMVGLGSSLAVKVKYLTNGIGSLQNFNLGLRCSLAGVLRPPHDLNTLN</sequence>
<evidence type="ECO:0000313" key="1">
    <source>
        <dbReference type="EMBL" id="VEU44390.1"/>
    </source>
</evidence>
<keyword evidence="2" id="KW-1185">Reference proteome</keyword>
<evidence type="ECO:0000313" key="2">
    <source>
        <dbReference type="Proteomes" id="UP000291116"/>
    </source>
</evidence>
<name>A0A448ZQR8_9STRA</name>